<dbReference type="Pfam" id="PF23243">
    <property type="entry name" value="HEAT_HEATR1"/>
    <property type="match status" value="1"/>
</dbReference>
<evidence type="ECO:0000256" key="4">
    <source>
        <dbReference type="ARBA" id="ARBA00015399"/>
    </source>
</evidence>
<dbReference type="GeneID" id="81421461"/>
<protein>
    <recommendedName>
        <fullName evidence="4 10">U3 small nucleolar RNA-associated protein 10</fullName>
    </recommendedName>
</protein>
<evidence type="ECO:0000256" key="10">
    <source>
        <dbReference type="RuleBase" id="RU367065"/>
    </source>
</evidence>
<name>A0A9W9ICU1_9EURO</name>
<dbReference type="PANTHER" id="PTHR13457">
    <property type="entry name" value="BAP28"/>
    <property type="match status" value="1"/>
</dbReference>
<dbReference type="InterPro" id="IPR022125">
    <property type="entry name" value="U3snoRNP10_N"/>
</dbReference>
<keyword evidence="13" id="KW-1185">Reference proteome</keyword>
<dbReference type="GO" id="GO:0030686">
    <property type="term" value="C:90S preribosome"/>
    <property type="evidence" value="ECO:0007669"/>
    <property type="project" value="TreeGrafter"/>
</dbReference>
<dbReference type="InterPro" id="IPR011989">
    <property type="entry name" value="ARM-like"/>
</dbReference>
<dbReference type="InterPro" id="IPR040191">
    <property type="entry name" value="UTP10"/>
</dbReference>
<evidence type="ECO:0000256" key="1">
    <source>
        <dbReference type="ARBA" id="ARBA00004604"/>
    </source>
</evidence>
<dbReference type="OrthoDB" id="31183at2759"/>
<keyword evidence="6 10" id="KW-0698">rRNA processing</keyword>
<proteinExistence type="inferred from homology"/>
<evidence type="ECO:0000256" key="3">
    <source>
        <dbReference type="ARBA" id="ARBA00011399"/>
    </source>
</evidence>
<keyword evidence="7 10" id="KW-0539">Nucleus</keyword>
<reference evidence="12" key="2">
    <citation type="journal article" date="2023" name="IMA Fungus">
        <title>Comparative genomic study of the Penicillium genus elucidates a diverse pangenome and 15 lateral gene transfer events.</title>
        <authorList>
            <person name="Petersen C."/>
            <person name="Sorensen T."/>
            <person name="Nielsen M.R."/>
            <person name="Sondergaard T.E."/>
            <person name="Sorensen J.L."/>
            <person name="Fitzpatrick D.A."/>
            <person name="Frisvad J.C."/>
            <person name="Nielsen K.L."/>
        </authorList>
    </citation>
    <scope>NUCLEOTIDE SEQUENCE</scope>
    <source>
        <strain evidence="12">IBT 26290</strain>
    </source>
</reference>
<organism evidence="12 13">
    <name type="scientific">Penicillium canariense</name>
    <dbReference type="NCBI Taxonomy" id="189055"/>
    <lineage>
        <taxon>Eukaryota</taxon>
        <taxon>Fungi</taxon>
        <taxon>Dikarya</taxon>
        <taxon>Ascomycota</taxon>
        <taxon>Pezizomycotina</taxon>
        <taxon>Eurotiomycetes</taxon>
        <taxon>Eurotiomycetidae</taxon>
        <taxon>Eurotiales</taxon>
        <taxon>Aspergillaceae</taxon>
        <taxon>Penicillium</taxon>
    </lineage>
</organism>
<gene>
    <name evidence="12" type="ORF">N7482_000160</name>
</gene>
<evidence type="ECO:0000313" key="13">
    <source>
        <dbReference type="Proteomes" id="UP001149163"/>
    </source>
</evidence>
<evidence type="ECO:0000313" key="12">
    <source>
        <dbReference type="EMBL" id="KAJ5174283.1"/>
    </source>
</evidence>
<dbReference type="SMART" id="SM01036">
    <property type="entry name" value="BP28CT"/>
    <property type="match status" value="1"/>
</dbReference>
<dbReference type="Gene3D" id="1.25.10.10">
    <property type="entry name" value="Leucine-rich Repeat Variant"/>
    <property type="match status" value="3"/>
</dbReference>
<evidence type="ECO:0000259" key="11">
    <source>
        <dbReference type="SMART" id="SM01036"/>
    </source>
</evidence>
<comment type="caution">
    <text evidence="12">The sequence shown here is derived from an EMBL/GenBank/DDBJ whole genome shotgun (WGS) entry which is preliminary data.</text>
</comment>
<dbReference type="GO" id="GO:0000462">
    <property type="term" value="P:maturation of SSU-rRNA from tricistronic rRNA transcript (SSU-rRNA, 5.8S rRNA, LSU-rRNA)"/>
    <property type="evidence" value="ECO:0007669"/>
    <property type="project" value="TreeGrafter"/>
</dbReference>
<dbReference type="PANTHER" id="PTHR13457:SF1">
    <property type="entry name" value="HEAT REPEAT-CONTAINING PROTEIN 1"/>
    <property type="match status" value="1"/>
</dbReference>
<evidence type="ECO:0000256" key="6">
    <source>
        <dbReference type="ARBA" id="ARBA00022552"/>
    </source>
</evidence>
<dbReference type="InterPro" id="IPR012954">
    <property type="entry name" value="BP28_C_dom"/>
</dbReference>
<evidence type="ECO:0000256" key="5">
    <source>
        <dbReference type="ARBA" id="ARBA00022517"/>
    </source>
</evidence>
<comment type="subcellular location">
    <subcellularLocation>
        <location evidence="1 10">Nucleus</location>
        <location evidence="1 10">Nucleolus</location>
    </subcellularLocation>
</comment>
<dbReference type="Pfam" id="PF08146">
    <property type="entry name" value="BP28CT"/>
    <property type="match status" value="1"/>
</dbReference>
<comment type="similarity">
    <text evidence="2 10">Belongs to the HEATR1/UTP10 family.</text>
</comment>
<dbReference type="GO" id="GO:0045943">
    <property type="term" value="P:positive regulation of transcription by RNA polymerase I"/>
    <property type="evidence" value="ECO:0007669"/>
    <property type="project" value="TreeGrafter"/>
</dbReference>
<dbReference type="GO" id="GO:0034455">
    <property type="term" value="C:t-UTP complex"/>
    <property type="evidence" value="ECO:0007669"/>
    <property type="project" value="TreeGrafter"/>
</dbReference>
<evidence type="ECO:0000256" key="8">
    <source>
        <dbReference type="ARBA" id="ARBA00023274"/>
    </source>
</evidence>
<evidence type="ECO:0000256" key="9">
    <source>
        <dbReference type="ARBA" id="ARBA00025076"/>
    </source>
</evidence>
<accession>A0A9W9ICU1</accession>
<dbReference type="SUPFAM" id="SSF48371">
    <property type="entry name" value="ARM repeat"/>
    <property type="match status" value="2"/>
</dbReference>
<evidence type="ECO:0000256" key="2">
    <source>
        <dbReference type="ARBA" id="ARBA00010559"/>
    </source>
</evidence>
<dbReference type="Pfam" id="PF12397">
    <property type="entry name" value="U3snoRNP10"/>
    <property type="match status" value="1"/>
</dbReference>
<feature type="domain" description="BP28 C-terminal" evidence="11">
    <location>
        <begin position="1509"/>
        <end position="1661"/>
    </location>
</feature>
<dbReference type="Proteomes" id="UP001149163">
    <property type="component" value="Unassembled WGS sequence"/>
</dbReference>
<comment type="function">
    <text evidence="9">Involved in nucleolar processing of pre-18S ribosomal RNA. Involved in ribosome biosynthesis.</text>
</comment>
<evidence type="ECO:0000256" key="7">
    <source>
        <dbReference type="ARBA" id="ARBA00023242"/>
    </source>
</evidence>
<dbReference type="InterPro" id="IPR016024">
    <property type="entry name" value="ARM-type_fold"/>
</dbReference>
<keyword evidence="8 10" id="KW-0687">Ribonucleoprotein</keyword>
<sequence>MASSLAAQLSQLAAKSTHELDLKQQRVSHSQSLIFDRKVASAQDFDTIYDICYDGFRELCSLDPRFEEFARSIFSEQSKAEDRTQLNSAQNKELDSVIESFLALVGGRLQLSPAVKAVDWLVRRFRIHEYNTACILLTFLPYHTTPLFLNLLSILPNDLTPTFKVLYPYKTGLINPPRHPIVHSATTNKAFFAALNDYVLKACQQQAQSHTLLSFWAGIITEAVAGMLDSARSGRREAEKQKHEDVLIRVLPLLSGFFAMKKVPELIISCYMISVVLAQKAMLTDDVLNGLMESVVTSWTEETFSSGLICLSVLAQQTPAGTLPKKVFKAIIRLENPMQQLSEVTAQYQTSNLLLGLVAGCVSDLDKQKDNTCLSLLSSIFEANVLQDNDMKQAMTLVLKAASATDETRRMSLDAQSQLAELVQSFTRDSSLQPIFQMALTESSLNIPALEHNLQTVVEAPVPPQALEDVDMKEVDDEEVDNFTPALESLTKESLFATSFLSSQSIPEFDNLVQVFALAGDSDVQIEQFASLPILGRGNAATSPQFISFFVRVLSGPYPIGTKVAALNILSSVLSSISGDMDPQALLPFLIVALTDSSERIRREAAGVLAIVGSLYRNNKKADNLKAWASDAIYGKGKESTSISWMSSSDVQKVLERALLPALEEYILDPNHIGKVIDATLRGSVLSEDPGAQELKKSIRTSLFTFLCSHVIRMPVFAPKFTLLRILNNVKKVSGTTRTKELLPLLENWRDLSQKDVDEICAKERLSLADSDSHIVAIVTAKESDAFEVLLSNIAHPAKSPRASFVAAGFDRMKNIWPKVSEEGQLVAAQKLLDISLGLSTGTTSVADYCRDVLRSVELSGPILVNFVKKIPVSLTDIDSLGPAPKRRRTSQNNMVAMTVKDEAELSKLMDKMTFILEVIDSSSPGSHPELADGLFQTLAALHHFKSQIQSGMSYLLSLTLGSLLAIVNQSKGSPKPLFDTSVIRADLVVDCVRTTDSPQVQNGALLLVAGLSVIAPELVLHSVMPIFTFMGSSVLRKDDDYSVAVIDQTIDQVVPALIQSLRNQKRDIVSGTSELLLSFTAAFEHIPSHRRLRLFHALITKLGTQDFLFAVLAMLANRYAMDKDVLMLMTGVASDTTPVVELTTYSKYLNLVIDALRPKPGISKVLLGIGSDDGRDPQKVAVDLLRDLAHLLKHSSLKSKLEAAFETENEVADQVRACFSRVLEQVLGISESVQSMKPVSQACGEVLGSLFSTLSLVDFLDTIEVLLQGPNDDLRRKVLRLLENRLRQTPERDSESQIRILDFLPTLVNIVESSPDSLLKHAAIACIDRITEKYGRKDPSKVIAAAKVVASTSCLGHDDERIRIMGVLCLASMAEVLGQAMIPALPDAMSQSLKLLELSLTPEKENSRLHDAVYSLFSALLVNLPFMISAAHLDKILLLSFKSTEADLGESSDDTRLETLRLMASRKMDLTATLGAIARNWQHAVETGPTAVNEVLEVLALAIEKNPKSAVVKNVNVLSKILFDAFDLRREQANLGDATDFDSSDLDEAESALNDITIKMIYKLNDSTFRPLFIQFVEWATTGVSKKDEQGRVSRLTTFYSFLQVFFGTLQSIVTGYSNYILDSVVEVLGTVDPAKATKALWLAALRTLRNSFEHDQDGMFLSKILSTNSAYLYSEFWQSPSHLASISGPLISQLAHATTSKTAALVAEEVVPAITELAVAADSTDNHKELNMALMKYLRPSSAPNAKSTDGDNPFTRLAALKAEQALTEQLGEEWLALLPEMLPYISELMEDEDESVEREVRKWVKQIEGVLGERLDDMLT</sequence>
<reference evidence="12" key="1">
    <citation type="submission" date="2022-11" db="EMBL/GenBank/DDBJ databases">
        <authorList>
            <person name="Petersen C."/>
        </authorList>
    </citation>
    <scope>NUCLEOTIDE SEQUENCE</scope>
    <source>
        <strain evidence="12">IBT 26290</strain>
    </source>
</reference>
<dbReference type="RefSeq" id="XP_056545891.1">
    <property type="nucleotide sequence ID" value="XM_056682285.1"/>
</dbReference>
<dbReference type="EMBL" id="JAPQKN010000001">
    <property type="protein sequence ID" value="KAJ5174283.1"/>
    <property type="molecule type" value="Genomic_DNA"/>
</dbReference>
<comment type="subunit">
    <text evidence="3 10">Component of the ribosomal small subunit (SSU) processome.</text>
</comment>
<dbReference type="GO" id="GO:0030515">
    <property type="term" value="F:snoRNA binding"/>
    <property type="evidence" value="ECO:0007669"/>
    <property type="project" value="TreeGrafter"/>
</dbReference>
<keyword evidence="5 10" id="KW-0690">Ribosome biogenesis</keyword>
<dbReference type="GO" id="GO:0032040">
    <property type="term" value="C:small-subunit processome"/>
    <property type="evidence" value="ECO:0007669"/>
    <property type="project" value="TreeGrafter"/>
</dbReference>
<dbReference type="InterPro" id="IPR056473">
    <property type="entry name" value="HEAT_Utp10/HEAT1"/>
</dbReference>